<dbReference type="Proteomes" id="UP000053030">
    <property type="component" value="Unassembled WGS sequence"/>
</dbReference>
<proteinExistence type="predicted"/>
<gene>
    <name evidence="1" type="ORF">AFK76_12755</name>
</gene>
<sequence>DLHVDELADEGFRAVEIERAVARRLAAELAGAPRGLFHQNLLRRADQLVRVLVAQFADARLQALQPLLLHFEGNVVAQVRRRCAGTRAVDEGVGRIDPRCLDQGHGQLEVLCGLRREADDEIRGQGQIGARLAQPADLVQV</sequence>
<organism evidence="1 2">
    <name type="scientific">Idiomarina zobellii</name>
    <dbReference type="NCBI Taxonomy" id="86103"/>
    <lineage>
        <taxon>Bacteria</taxon>
        <taxon>Pseudomonadati</taxon>
        <taxon>Pseudomonadota</taxon>
        <taxon>Gammaproteobacteria</taxon>
        <taxon>Alteromonadales</taxon>
        <taxon>Idiomarinaceae</taxon>
        <taxon>Idiomarina</taxon>
    </lineage>
</organism>
<reference evidence="1 2" key="1">
    <citation type="submission" date="2015-08" db="EMBL/GenBank/DDBJ databases">
        <title>Genome sequencing and assembly of the deep-sea bacterium Idiomarina zobellii.</title>
        <authorList>
            <person name="Mithoefer S.D."/>
            <person name="Rheaume B.A."/>
            <person name="MacLea K.S."/>
        </authorList>
    </citation>
    <scope>NUCLEOTIDE SEQUENCE [LARGE SCALE GENOMIC DNA]</scope>
    <source>
        <strain evidence="1 2">KMM 231</strain>
    </source>
</reference>
<evidence type="ECO:0000313" key="2">
    <source>
        <dbReference type="Proteomes" id="UP000053030"/>
    </source>
</evidence>
<protein>
    <submittedName>
        <fullName evidence="1">Uncharacterized protein</fullName>
    </submittedName>
</protein>
<comment type="caution">
    <text evidence="1">The sequence shown here is derived from an EMBL/GenBank/DDBJ whole genome shotgun (WGS) entry which is preliminary data.</text>
</comment>
<evidence type="ECO:0000313" key="1">
    <source>
        <dbReference type="EMBL" id="KPD20262.1"/>
    </source>
</evidence>
<keyword evidence="2" id="KW-1185">Reference proteome</keyword>
<feature type="non-terminal residue" evidence="1">
    <location>
        <position position="141"/>
    </location>
</feature>
<name>A0A837NC43_9GAMM</name>
<dbReference type="AlphaFoldDB" id="A0A837NC43"/>
<dbReference type="EMBL" id="LHSG01000061">
    <property type="protein sequence ID" value="KPD20262.1"/>
    <property type="molecule type" value="Genomic_DNA"/>
</dbReference>
<accession>A0A837NC43</accession>
<feature type="non-terminal residue" evidence="1">
    <location>
        <position position="1"/>
    </location>
</feature>